<evidence type="ECO:0000259" key="10">
    <source>
        <dbReference type="Pfam" id="PF00999"/>
    </source>
</evidence>
<evidence type="ECO:0000313" key="12">
    <source>
        <dbReference type="Proteomes" id="UP000321196"/>
    </source>
</evidence>
<dbReference type="GO" id="GO:0015297">
    <property type="term" value="F:antiporter activity"/>
    <property type="evidence" value="ECO:0007669"/>
    <property type="project" value="UniProtKB-KW"/>
</dbReference>
<keyword evidence="8 9" id="KW-0472">Membrane</keyword>
<dbReference type="RefSeq" id="WP_147825073.1">
    <property type="nucleotide sequence ID" value="NZ_BAAARG010000001.1"/>
</dbReference>
<feature type="transmembrane region" description="Helical" evidence="9">
    <location>
        <begin position="120"/>
        <end position="140"/>
    </location>
</feature>
<dbReference type="InterPro" id="IPR038770">
    <property type="entry name" value="Na+/solute_symporter_sf"/>
</dbReference>
<feature type="transmembrane region" description="Helical" evidence="9">
    <location>
        <begin position="93"/>
        <end position="114"/>
    </location>
</feature>
<comment type="caution">
    <text evidence="11">The sequence shown here is derived from an EMBL/GenBank/DDBJ whole genome shotgun (WGS) entry which is preliminary data.</text>
</comment>
<feature type="transmembrane region" description="Helical" evidence="9">
    <location>
        <begin position="304"/>
        <end position="321"/>
    </location>
</feature>
<proteinExistence type="inferred from homology"/>
<dbReference type="Pfam" id="PF00999">
    <property type="entry name" value="Na_H_Exchanger"/>
    <property type="match status" value="1"/>
</dbReference>
<feature type="transmembrane region" description="Helical" evidence="9">
    <location>
        <begin position="38"/>
        <end position="56"/>
    </location>
</feature>
<feature type="transmembrane region" description="Helical" evidence="9">
    <location>
        <begin position="372"/>
        <end position="392"/>
    </location>
</feature>
<dbReference type="AlphaFoldDB" id="A0A5C8HQI4"/>
<feature type="transmembrane region" description="Helical" evidence="9">
    <location>
        <begin position="152"/>
        <end position="173"/>
    </location>
</feature>
<reference evidence="11 12" key="1">
    <citation type="submission" date="2019-08" db="EMBL/GenBank/DDBJ databases">
        <authorList>
            <person name="Dong K."/>
        </authorList>
    </citation>
    <scope>NUCLEOTIDE SEQUENCE [LARGE SCALE GENOMIC DNA]</scope>
    <source>
        <strain evidence="11 12">M4-8</strain>
    </source>
</reference>
<evidence type="ECO:0000256" key="1">
    <source>
        <dbReference type="ARBA" id="ARBA00004141"/>
    </source>
</evidence>
<comment type="subcellular location">
    <subcellularLocation>
        <location evidence="1">Membrane</location>
        <topology evidence="1">Multi-pass membrane protein</topology>
    </subcellularLocation>
</comment>
<evidence type="ECO:0000256" key="4">
    <source>
        <dbReference type="ARBA" id="ARBA00022449"/>
    </source>
</evidence>
<dbReference type="Gene3D" id="1.20.1530.20">
    <property type="match status" value="1"/>
</dbReference>
<dbReference type="PANTHER" id="PTHR43562">
    <property type="entry name" value="NAPA-TYPE SODIUM/HYDROGEN ANTIPORTER"/>
    <property type="match status" value="1"/>
</dbReference>
<evidence type="ECO:0000256" key="9">
    <source>
        <dbReference type="SAM" id="Phobius"/>
    </source>
</evidence>
<organism evidence="11 12">
    <name type="scientific">Microbacterium mitrae</name>
    <dbReference type="NCBI Taxonomy" id="664640"/>
    <lineage>
        <taxon>Bacteria</taxon>
        <taxon>Bacillati</taxon>
        <taxon>Actinomycetota</taxon>
        <taxon>Actinomycetes</taxon>
        <taxon>Micrococcales</taxon>
        <taxon>Microbacteriaceae</taxon>
        <taxon>Microbacterium</taxon>
    </lineage>
</organism>
<evidence type="ECO:0000313" key="11">
    <source>
        <dbReference type="EMBL" id="TXK06264.1"/>
    </source>
</evidence>
<evidence type="ECO:0000256" key="6">
    <source>
        <dbReference type="ARBA" id="ARBA00022989"/>
    </source>
</evidence>
<evidence type="ECO:0000256" key="8">
    <source>
        <dbReference type="ARBA" id="ARBA00023136"/>
    </source>
</evidence>
<keyword evidence="3" id="KW-0813">Transport</keyword>
<keyword evidence="4" id="KW-0050">Antiport</keyword>
<gene>
    <name evidence="11" type="ORF">FVP60_04710</name>
</gene>
<evidence type="ECO:0000256" key="5">
    <source>
        <dbReference type="ARBA" id="ARBA00022692"/>
    </source>
</evidence>
<dbReference type="InterPro" id="IPR006153">
    <property type="entry name" value="Cation/H_exchanger_TM"/>
</dbReference>
<keyword evidence="6 9" id="KW-1133">Transmembrane helix</keyword>
<keyword evidence="12" id="KW-1185">Reference proteome</keyword>
<feature type="transmembrane region" description="Helical" evidence="9">
    <location>
        <begin position="179"/>
        <end position="199"/>
    </location>
</feature>
<dbReference type="GO" id="GO:0016020">
    <property type="term" value="C:membrane"/>
    <property type="evidence" value="ECO:0007669"/>
    <property type="project" value="UniProtKB-SubCell"/>
</dbReference>
<name>A0A5C8HQI4_9MICO</name>
<dbReference type="Proteomes" id="UP000321196">
    <property type="component" value="Unassembled WGS sequence"/>
</dbReference>
<dbReference type="OrthoDB" id="9793589at2"/>
<keyword evidence="7" id="KW-0406">Ion transport</keyword>
<feature type="transmembrane region" description="Helical" evidence="9">
    <location>
        <begin position="341"/>
        <end position="360"/>
    </location>
</feature>
<keyword evidence="5 9" id="KW-0812">Transmembrane</keyword>
<feature type="transmembrane region" description="Helical" evidence="9">
    <location>
        <begin position="12"/>
        <end position="31"/>
    </location>
</feature>
<evidence type="ECO:0000256" key="3">
    <source>
        <dbReference type="ARBA" id="ARBA00022448"/>
    </source>
</evidence>
<dbReference type="PANTHER" id="PTHR43562:SF1">
    <property type="entry name" value="NA(+)_H(+) ANTIPORTER YJBQ-RELATED"/>
    <property type="match status" value="1"/>
</dbReference>
<feature type="domain" description="Cation/H+ exchanger transmembrane" evidence="10">
    <location>
        <begin position="20"/>
        <end position="386"/>
    </location>
</feature>
<dbReference type="EMBL" id="VRSW01000001">
    <property type="protein sequence ID" value="TXK06264.1"/>
    <property type="molecule type" value="Genomic_DNA"/>
</dbReference>
<feature type="transmembrane region" description="Helical" evidence="9">
    <location>
        <begin position="277"/>
        <end position="298"/>
    </location>
</feature>
<evidence type="ECO:0000256" key="2">
    <source>
        <dbReference type="ARBA" id="ARBA00005551"/>
    </source>
</evidence>
<sequence>MSTEAESTTAIVSLFWIMLAVFAAPLLSRLLRGYVPDVVLLLGFGLLIGQHGVGLASTDGGVQLVSELGLGLLFLLAGFEIHPRSLGGRQGAFAWATWGVSFLLALALALVVGWQYGFTSAIAVAIALSSTALGTLLPILKQLGITETKLGKAVLANGAVGELAPVLAMAVLLSSHTPLASLVLLGIFGVAVLLMWSLPRKLLAKVPGLATFLQSSAGGTGQLLVRATLLMLVALMAIAAVFELDVVLGAFAAGMVLRQAQTSLDFDLEKKLETIGYGFLIPVFFVVSGMAIDVASVVRNPLPWIVAVVAIWLCRGVPILVSERLFDTGSGLDTPHERRQLALFAATGLPIIVAVTNIAVGNDLMSEGLASALVAAGATTVLLFPLAARLVGLRHARVV</sequence>
<comment type="similarity">
    <text evidence="2">Belongs to the monovalent cation:proton antiporter 2 (CPA2) transporter (TC 2.A.37) family.</text>
</comment>
<dbReference type="GO" id="GO:1902600">
    <property type="term" value="P:proton transmembrane transport"/>
    <property type="evidence" value="ECO:0007669"/>
    <property type="project" value="InterPro"/>
</dbReference>
<protein>
    <submittedName>
        <fullName evidence="11">Cation:proton antiporter</fullName>
    </submittedName>
</protein>
<feature type="transmembrane region" description="Helical" evidence="9">
    <location>
        <begin position="206"/>
        <end position="225"/>
    </location>
</feature>
<feature type="transmembrane region" description="Helical" evidence="9">
    <location>
        <begin position="62"/>
        <end position="81"/>
    </location>
</feature>
<accession>A0A5C8HQI4</accession>
<evidence type="ECO:0000256" key="7">
    <source>
        <dbReference type="ARBA" id="ARBA00023065"/>
    </source>
</evidence>
<feature type="transmembrane region" description="Helical" evidence="9">
    <location>
        <begin position="231"/>
        <end position="257"/>
    </location>
</feature>